<dbReference type="Pfam" id="PF02775">
    <property type="entry name" value="TPP_enzyme_C"/>
    <property type="match status" value="1"/>
</dbReference>
<feature type="binding site" evidence="3">
    <location>
        <begin position="309"/>
        <end position="312"/>
    </location>
    <ligand>
        <name>FAD</name>
        <dbReference type="ChEBI" id="CHEBI:57692"/>
    </ligand>
</feature>
<dbReference type="GO" id="GO:0048039">
    <property type="term" value="F:ubiquinone binding"/>
    <property type="evidence" value="ECO:0007669"/>
    <property type="project" value="UniProtKB-UniRule"/>
</dbReference>
<evidence type="ECO:0000256" key="5">
    <source>
        <dbReference type="SAM" id="MobiDB-lite"/>
    </source>
</evidence>
<evidence type="ECO:0000259" key="8">
    <source>
        <dbReference type="Pfam" id="PF02776"/>
    </source>
</evidence>
<feature type="site" description="Moves into active site upon enzyme activation, plays a role in electron transfer" evidence="3">
    <location>
        <position position="525"/>
    </location>
</feature>
<name>B9BL81_9BURK</name>
<feature type="binding site" evidence="3">
    <location>
        <begin position="332"/>
        <end position="336"/>
    </location>
    <ligand>
        <name>FAD</name>
        <dbReference type="ChEBI" id="CHEBI:57692"/>
    </ligand>
</feature>
<sequence>MTAAANFPRGGAMRMDARSGRRFRRLSIMRRGAAPARTTSRRARKPACRATQPASEGIMARQTMAEYLAKTLAAAGVERIWGVTGDSLNGLSFSLSQIGSIRWMHTRHEESAAFAAGADAASTGRLAVCAGSCGPGNLHLINGLYDCHRNHQPVLAIAAHIPSTEIGLGYFQETHPQELFRECSHFAELVTNASQFPRLLARAMRTAIEARGVAAIVLPGDIALGDGPDEAPRWHDAAPPSIVPADADLDRLAALLNASDAVTLLCGSGTQGAHDEVVALADTLGAPVVHALRGKQFVEWDNPFDVGMTGLIGFSSGYHAMESCDTLLMLGTDFPYRPFYPSNAKIAQIDWKGSQLGHRAPLALGLVGTVKETIAALLPRLTRKTQRRFLENALKHYAAARKGLDDLAVAEPPGRAIHPQYLTKIVDEVAADDAIFTADVGTPTLWAARYLTMNGKRQLHGSFNHGSMANAMPQALGAQGAHPGRQVVSLSGDGGLSMLLGDLLSARQLNLPIKIVVYNNSLLGFVSMELKAAGYLDTNVDLSATDFAAIAKGAGIFSVRVEHSENVEHALRTAFAHDGPALVDVVTSKYELAMPPKIELAHAKGFSLFMLRAILSGRGDEIVELAKTNLR</sequence>
<dbReference type="InterPro" id="IPR029035">
    <property type="entry name" value="DHS-like_NAD/FAD-binding_dom"/>
</dbReference>
<comment type="caution">
    <text evidence="3">Lacks conserved residue(s) required for the propagation of feature annotation.</text>
</comment>
<comment type="cofactor">
    <cofactor evidence="3">
        <name>Mg(2+)</name>
        <dbReference type="ChEBI" id="CHEBI:18420"/>
    </cofactor>
    <text evidence="3">Binds 1 Mg(2+) ion per subunit.</text>
</comment>
<dbReference type="Pfam" id="PF00205">
    <property type="entry name" value="TPP_enzyme_M"/>
    <property type="match status" value="1"/>
</dbReference>
<feature type="domain" description="Thiamine pyrophosphate enzyme TPP-binding" evidence="7">
    <location>
        <begin position="439"/>
        <end position="585"/>
    </location>
</feature>
<dbReference type="NCBIfam" id="NF006591">
    <property type="entry name" value="PRK09124.1"/>
    <property type="match status" value="1"/>
</dbReference>
<evidence type="ECO:0000313" key="9">
    <source>
        <dbReference type="EMBL" id="EEE08698.1"/>
    </source>
</evidence>
<dbReference type="InterPro" id="IPR047211">
    <property type="entry name" value="POXB-like"/>
</dbReference>
<dbReference type="Pfam" id="PF02776">
    <property type="entry name" value="TPP_enzyme_N"/>
    <property type="match status" value="1"/>
</dbReference>
<dbReference type="InterPro" id="IPR047212">
    <property type="entry name" value="TPP_POXB-like"/>
</dbReference>
<dbReference type="InterPro" id="IPR011766">
    <property type="entry name" value="TPP_enzyme_TPP-bd"/>
</dbReference>
<evidence type="ECO:0000256" key="1">
    <source>
        <dbReference type="ARBA" id="ARBA00007812"/>
    </source>
</evidence>
<feature type="binding site" evidence="3">
    <location>
        <position position="520"/>
    </location>
    <ligand>
        <name>Mg(2+)</name>
        <dbReference type="ChEBI" id="CHEBI:18420"/>
    </ligand>
</feature>
<comment type="activity regulation">
    <text evidence="3">The C-terminus inhibits activity; it has to move for the enzyme to be active. Activated by lipid-binding, which occurs via the C-terminus.</text>
</comment>
<dbReference type="InterPro" id="IPR012001">
    <property type="entry name" value="Thiamin_PyroP_enz_TPP-bd_dom"/>
</dbReference>
<keyword evidence="2 3" id="KW-0786">Thiamine pyrophosphate</keyword>
<evidence type="ECO:0000259" key="6">
    <source>
        <dbReference type="Pfam" id="PF00205"/>
    </source>
</evidence>
<dbReference type="InterPro" id="IPR047210">
    <property type="entry name" value="TPP_PYR_POXB-like"/>
</dbReference>
<keyword evidence="3" id="KW-0472">Membrane</keyword>
<dbReference type="GO" id="GO:0052737">
    <property type="term" value="F:pyruvate dehydrogenase (quinone) activity"/>
    <property type="evidence" value="ECO:0007669"/>
    <property type="project" value="UniProtKB-UniRule"/>
</dbReference>
<keyword evidence="3" id="KW-1003">Cell membrane</keyword>
<dbReference type="CDD" id="cd07039">
    <property type="entry name" value="TPP_PYR_POX"/>
    <property type="match status" value="1"/>
</dbReference>
<keyword evidence="3" id="KW-0560">Oxidoreductase</keyword>
<dbReference type="GO" id="GO:0000287">
    <property type="term" value="F:magnesium ion binding"/>
    <property type="evidence" value="ECO:0007669"/>
    <property type="project" value="UniProtKB-UniRule"/>
</dbReference>
<keyword evidence="3 9" id="KW-0670">Pyruvate</keyword>
<comment type="subcellular location">
    <subcellularLocation>
        <location evidence="3">Cell membrane</location>
        <topology evidence="3">Peripheral membrane protein</topology>
        <orientation evidence="3">Cytoplasmic side</orientation>
    </subcellularLocation>
</comment>
<keyword evidence="3" id="KW-0285">Flavoprotein</keyword>
<evidence type="ECO:0000259" key="7">
    <source>
        <dbReference type="Pfam" id="PF02775"/>
    </source>
</evidence>
<dbReference type="FunFam" id="3.40.50.1220:FF:000013">
    <property type="entry name" value="Pyruvate dehydrogenase [ubiquinone]"/>
    <property type="match status" value="1"/>
</dbReference>
<keyword evidence="3" id="KW-0547">Nucleotide-binding</keyword>
<feature type="binding site" evidence="3">
    <location>
        <position position="109"/>
    </location>
    <ligand>
        <name>thiamine diphosphate</name>
        <dbReference type="ChEBI" id="CHEBI:58937"/>
    </ligand>
</feature>
<dbReference type="EC" id="1.2.5.1" evidence="3"/>
<keyword evidence="3" id="KW-0274">FAD</keyword>
<dbReference type="HAMAP" id="MF_00850">
    <property type="entry name" value="POX"/>
    <property type="match status" value="1"/>
</dbReference>
<dbReference type="PANTHER" id="PTHR42981:SF2">
    <property type="entry name" value="PYRUVATE DEHYDROGENASE [UBIQUINONE]"/>
    <property type="match status" value="1"/>
</dbReference>
<dbReference type="Gene3D" id="3.40.50.970">
    <property type="match status" value="2"/>
</dbReference>
<dbReference type="EMBL" id="ACFC01000002">
    <property type="protein sequence ID" value="EEE08698.1"/>
    <property type="molecule type" value="Genomic_DNA"/>
</dbReference>
<dbReference type="GO" id="GO:0030976">
    <property type="term" value="F:thiamine pyrophosphate binding"/>
    <property type="evidence" value="ECO:0007669"/>
    <property type="project" value="UniProtKB-UniRule"/>
</dbReference>
<feature type="domain" description="Thiamine pyrophosphate enzyme central" evidence="6">
    <location>
        <begin position="249"/>
        <end position="377"/>
    </location>
</feature>
<evidence type="ECO:0000313" key="10">
    <source>
        <dbReference type="Proteomes" id="UP000004535"/>
    </source>
</evidence>
<dbReference type="AlphaFoldDB" id="B9BL81"/>
<dbReference type="InterPro" id="IPR029061">
    <property type="entry name" value="THDP-binding"/>
</dbReference>
<dbReference type="GO" id="GO:0050660">
    <property type="term" value="F:flavin adenine dinucleotide binding"/>
    <property type="evidence" value="ECO:0007669"/>
    <property type="project" value="UniProtKB-UniRule"/>
</dbReference>
<comment type="subunit">
    <text evidence="3">Homotetramer.</text>
</comment>
<comment type="caution">
    <text evidence="9">The sequence shown here is derived from an EMBL/GenBank/DDBJ whole genome shotgun (WGS) entry which is preliminary data.</text>
</comment>
<keyword evidence="3 9" id="KW-0830">Ubiquinone</keyword>
<dbReference type="Gene3D" id="3.40.50.1220">
    <property type="entry name" value="TPP-binding domain"/>
    <property type="match status" value="1"/>
</dbReference>
<keyword evidence="3" id="KW-0446">Lipid-binding</keyword>
<dbReference type="GO" id="GO:0008289">
    <property type="term" value="F:lipid binding"/>
    <property type="evidence" value="ECO:0007669"/>
    <property type="project" value="UniProtKB-UniRule"/>
</dbReference>
<feature type="binding site" evidence="3">
    <location>
        <begin position="520"/>
        <end position="526"/>
    </location>
    <ligand>
        <name>thiamine diphosphate</name>
        <dbReference type="ChEBI" id="CHEBI:58937"/>
    </ligand>
</feature>
<feature type="domain" description="Thiamine pyrophosphate enzyme N-terminal TPP-binding" evidence="8">
    <location>
        <begin position="63"/>
        <end position="174"/>
    </location>
</feature>
<dbReference type="GO" id="GO:0042867">
    <property type="term" value="P:pyruvate catabolic process"/>
    <property type="evidence" value="ECO:0007669"/>
    <property type="project" value="UniProtKB-UniRule"/>
</dbReference>
<dbReference type="SUPFAM" id="SSF52467">
    <property type="entry name" value="DHS-like NAD/FAD-binding domain"/>
    <property type="match status" value="1"/>
</dbReference>
<evidence type="ECO:0000256" key="4">
    <source>
        <dbReference type="RuleBase" id="RU362132"/>
    </source>
</evidence>
<comment type="domain">
    <text evidence="3">Has 4 domains; the Pyr domain which binds the pyrimidine moiety of the thiamine pyrophosphate cofactor, the FAD-binding domain, the PP-binding domain which binds the pyrophosphate portion of thiamine pyrophosphate and the C-terminal membrane binding region. The C-terminus is held closely against the rest of the protein and covers the active site; during activation it unfolds from the rest of the protein and forms an amphipathic helix upon membrane binding, exposing the active site.</text>
</comment>
<dbReference type="PROSITE" id="PS00187">
    <property type="entry name" value="TPP_ENZYMES"/>
    <property type="match status" value="1"/>
</dbReference>
<evidence type="ECO:0000256" key="3">
    <source>
        <dbReference type="HAMAP-Rule" id="MF_00850"/>
    </source>
</evidence>
<comment type="catalytic activity">
    <reaction evidence="3">
        <text>a ubiquinone + pyruvate + H2O = a ubiquinol + acetate + CO2</text>
        <dbReference type="Rhea" id="RHEA:27405"/>
        <dbReference type="Rhea" id="RHEA-COMP:9565"/>
        <dbReference type="Rhea" id="RHEA-COMP:9566"/>
        <dbReference type="ChEBI" id="CHEBI:15361"/>
        <dbReference type="ChEBI" id="CHEBI:15377"/>
        <dbReference type="ChEBI" id="CHEBI:16389"/>
        <dbReference type="ChEBI" id="CHEBI:16526"/>
        <dbReference type="ChEBI" id="CHEBI:17976"/>
        <dbReference type="ChEBI" id="CHEBI:30089"/>
        <dbReference type="EC" id="1.2.5.1"/>
    </reaction>
</comment>
<dbReference type="InterPro" id="IPR000399">
    <property type="entry name" value="TPP-bd_CS"/>
</dbReference>
<evidence type="ECO:0000256" key="2">
    <source>
        <dbReference type="ARBA" id="ARBA00023052"/>
    </source>
</evidence>
<dbReference type="GO" id="GO:0005886">
    <property type="term" value="C:plasma membrane"/>
    <property type="evidence" value="ECO:0007669"/>
    <property type="project" value="UniProtKB-SubCell"/>
</dbReference>
<feature type="region of interest" description="FAD-binding domain" evidence="3">
    <location>
        <begin position="241"/>
        <end position="392"/>
    </location>
</feature>
<comment type="similarity">
    <text evidence="1 3 4">Belongs to the TPP enzyme family.</text>
</comment>
<proteinExistence type="inferred from homology"/>
<dbReference type="InterPro" id="IPR012000">
    <property type="entry name" value="Thiamin_PyroP_enz_cen_dom"/>
</dbReference>
<feature type="binding site" evidence="3">
    <location>
        <begin position="493"/>
        <end position="495"/>
    </location>
    <ligand>
        <name>thiamine diphosphate</name>
        <dbReference type="ChEBI" id="CHEBI:58937"/>
    </ligand>
</feature>
<feature type="binding site" evidence="3">
    <location>
        <position position="493"/>
    </location>
    <ligand>
        <name>Mg(2+)</name>
        <dbReference type="ChEBI" id="CHEBI:18420"/>
    </ligand>
</feature>
<reference evidence="9 10" key="1">
    <citation type="journal article" date="2012" name="J. Bacteriol.">
        <title>Draft Genome Sequence Determination for Cystic Fibrosis and Chronic Granulomatous Disease Burkholderia multivorans Isolates.</title>
        <authorList>
            <person name="Varga J.J."/>
            <person name="Losada L."/>
            <person name="Zelazny A.M."/>
            <person name="Brinkac L."/>
            <person name="Harkins D."/>
            <person name="Radune D."/>
            <person name="Hostetler J."/>
            <person name="Sampaio E.P."/>
            <person name="Ronning C.M."/>
            <person name="Nierman W.C."/>
            <person name="Greenberg D.E."/>
            <person name="Holland S.M."/>
            <person name="Goldberg J.B."/>
        </authorList>
    </citation>
    <scope>NUCLEOTIDE SEQUENCE [LARGE SCALE GENOMIC DNA]</scope>
    <source>
        <strain evidence="9 10">CGD2</strain>
    </source>
</reference>
<feature type="region of interest" description="Disordered" evidence="5">
    <location>
        <begin position="31"/>
        <end position="54"/>
    </location>
</feature>
<dbReference type="InterPro" id="IPR044261">
    <property type="entry name" value="Pyruvate_dehydrogenase"/>
</dbReference>
<keyword evidence="3" id="KW-0460">Magnesium</keyword>
<feature type="binding site" evidence="3">
    <location>
        <begin position="466"/>
        <end position="468"/>
    </location>
    <ligand>
        <name>thiamine diphosphate</name>
        <dbReference type="ChEBI" id="CHEBI:58937"/>
    </ligand>
</feature>
<organism evidence="9 10">
    <name type="scientific">Burkholderia multivorans CGD2</name>
    <dbReference type="NCBI Taxonomy" id="513052"/>
    <lineage>
        <taxon>Bacteria</taxon>
        <taxon>Pseudomonadati</taxon>
        <taxon>Pseudomonadota</taxon>
        <taxon>Betaproteobacteria</taxon>
        <taxon>Burkholderiales</taxon>
        <taxon>Burkholderiaceae</taxon>
        <taxon>Burkholderia</taxon>
        <taxon>Burkholderia cepacia complex</taxon>
    </lineage>
</organism>
<feature type="binding site" evidence="3">
    <location>
        <position position="350"/>
    </location>
    <ligand>
        <name>FAD</name>
        <dbReference type="ChEBI" id="CHEBI:57692"/>
    </ligand>
</feature>
<dbReference type="Proteomes" id="UP000004535">
    <property type="component" value="Unassembled WGS sequence"/>
</dbReference>
<comment type="cofactor">
    <cofactor evidence="3">
        <name>thiamine diphosphate</name>
        <dbReference type="ChEBI" id="CHEBI:58937"/>
    </cofactor>
    <text evidence="3">Binds 1 thiamine pyrophosphate per subunit.</text>
</comment>
<protein>
    <recommendedName>
        <fullName evidence="3">Pyruvate dehydrogenase [ubiquinone]</fullName>
        <ecNumber evidence="3">1.2.5.1</ecNumber>
    </recommendedName>
    <alternativeName>
        <fullName evidence="3">Pyruvate oxidase</fullName>
        <shortName evidence="3">POX</shortName>
    </alternativeName>
    <alternativeName>
        <fullName evidence="3">Pyruvate:ubiquinone-8 oxidoreductase</fullName>
    </alternativeName>
</protein>
<accession>B9BL81</accession>
<dbReference type="CDD" id="cd02014">
    <property type="entry name" value="TPP_POX"/>
    <property type="match status" value="1"/>
</dbReference>
<comment type="function">
    <text evidence="3">A peripheral cell membrane enzyme that catalyzes the oxidative decarboxylation of pyruvate to form acetate and CO(2). It channels electrons from the cytoplasm to the respiratory chain at the cell membrane via ubiquinone.</text>
</comment>
<dbReference type="PANTHER" id="PTHR42981">
    <property type="entry name" value="PYRUVATE DEHYDROGENASE [UBIQUINONE]"/>
    <property type="match status" value="1"/>
</dbReference>
<gene>
    <name evidence="3" type="primary">poxB</name>
    <name evidence="9" type="ORF">BURMUCGD2_5839</name>
</gene>
<dbReference type="SUPFAM" id="SSF52518">
    <property type="entry name" value="Thiamin diphosphate-binding fold (THDP-binding)"/>
    <property type="match status" value="2"/>
</dbReference>
<comment type="cofactor">
    <cofactor evidence="3">
        <name>FAD</name>
        <dbReference type="ChEBI" id="CHEBI:57692"/>
    </cofactor>
    <text evidence="3">Binds 1 FAD per subunit.</text>
</comment>
<keyword evidence="3" id="KW-0479">Metal-binding</keyword>